<dbReference type="Gene3D" id="2.130.10.10">
    <property type="entry name" value="YVTN repeat-like/Quinoprotein amine dehydrogenase"/>
    <property type="match status" value="1"/>
</dbReference>
<organism evidence="1 2">
    <name type="scientific">Protopolystoma xenopodis</name>
    <dbReference type="NCBI Taxonomy" id="117903"/>
    <lineage>
        <taxon>Eukaryota</taxon>
        <taxon>Metazoa</taxon>
        <taxon>Spiralia</taxon>
        <taxon>Lophotrochozoa</taxon>
        <taxon>Platyhelminthes</taxon>
        <taxon>Monogenea</taxon>
        <taxon>Polyopisthocotylea</taxon>
        <taxon>Polystomatidea</taxon>
        <taxon>Polystomatidae</taxon>
        <taxon>Protopolystoma</taxon>
    </lineage>
</organism>
<dbReference type="EMBL" id="CAAALY010006607">
    <property type="protein sequence ID" value="VEL09550.1"/>
    <property type="molecule type" value="Genomic_DNA"/>
</dbReference>
<name>A0A3S5B0A0_9PLAT</name>
<dbReference type="InterPro" id="IPR015943">
    <property type="entry name" value="WD40/YVTN_repeat-like_dom_sf"/>
</dbReference>
<keyword evidence="2" id="KW-1185">Reference proteome</keyword>
<protein>
    <submittedName>
        <fullName evidence="1">Uncharacterized protein</fullName>
    </submittedName>
</protein>
<evidence type="ECO:0000313" key="2">
    <source>
        <dbReference type="Proteomes" id="UP000784294"/>
    </source>
</evidence>
<sequence length="281" mass="31092">MKQTMPCCSLPLNCYAKATTSFPMRQEVPLCGPLSLDSCRALIISDSQFLVVTKHGVIYIITLWLEKATQAVTSLLFHKAGEAVPARTLCLIEPDHIFLGSRLSNSLLLRFTSSLVQMDSNGLLQSQSQLMTGSESTLPAYDADEHSLVKRKRLSSSSELAGPMTSSHLPEAITTQSNLDRNFDNAQETSVKDSLLQNMENHHKVVKDIVLDEYGESSSETHPQHAFDETGMCDVELDVRQPGQTCTLADFDEIDLDLYGDSVIQLSSVYRPVNTYSFKVP</sequence>
<reference evidence="1" key="1">
    <citation type="submission" date="2018-11" db="EMBL/GenBank/DDBJ databases">
        <authorList>
            <consortium name="Pathogen Informatics"/>
        </authorList>
    </citation>
    <scope>NUCLEOTIDE SEQUENCE</scope>
</reference>
<accession>A0A3S5B0A0</accession>
<dbReference type="OrthoDB" id="6109at2759"/>
<evidence type="ECO:0000313" key="1">
    <source>
        <dbReference type="EMBL" id="VEL09550.1"/>
    </source>
</evidence>
<proteinExistence type="predicted"/>
<dbReference type="AlphaFoldDB" id="A0A3S5B0A0"/>
<gene>
    <name evidence="1" type="ORF">PXEA_LOCUS2990</name>
</gene>
<comment type="caution">
    <text evidence="1">The sequence shown here is derived from an EMBL/GenBank/DDBJ whole genome shotgun (WGS) entry which is preliminary data.</text>
</comment>
<dbReference type="Proteomes" id="UP000784294">
    <property type="component" value="Unassembled WGS sequence"/>
</dbReference>